<gene>
    <name evidence="9" type="primary">cofE</name>
    <name evidence="9" type="ORF">JQ615_37545</name>
</gene>
<evidence type="ECO:0000256" key="1">
    <source>
        <dbReference type="ARBA" id="ARBA00022598"/>
    </source>
</evidence>
<keyword evidence="2" id="KW-0479">Metal-binding</keyword>
<dbReference type="PANTHER" id="PTHR47917:SF1">
    <property type="entry name" value="COENZYME F420:L-GLUTAMATE LIGASE"/>
    <property type="match status" value="1"/>
</dbReference>
<evidence type="ECO:0000256" key="2">
    <source>
        <dbReference type="ARBA" id="ARBA00022723"/>
    </source>
</evidence>
<keyword evidence="7" id="KW-0464">Manganese</keyword>
<dbReference type="InterPro" id="IPR002847">
    <property type="entry name" value="F420-0_gamma-glut_ligase-dom"/>
</dbReference>
<proteinExistence type="predicted"/>
<keyword evidence="5" id="KW-0630">Potassium</keyword>
<name>A0ABS5FW47_9BRAD</name>
<evidence type="ECO:0000313" key="9">
    <source>
        <dbReference type="EMBL" id="MBR0801079.1"/>
    </source>
</evidence>
<keyword evidence="3" id="KW-0547">Nucleotide-binding</keyword>
<dbReference type="EMBL" id="JAFCJH010000070">
    <property type="protein sequence ID" value="MBR0801079.1"/>
    <property type="molecule type" value="Genomic_DNA"/>
</dbReference>
<dbReference type="SUPFAM" id="SSF144010">
    <property type="entry name" value="CofE-like"/>
    <property type="match status" value="1"/>
</dbReference>
<sequence length="257" mass="27504">MKPVKSVEILAVPGIPLVRKDDDLARLIGEGVERSGIVPRGDDVFVLAQKIVSKAEGRMVDLATVEPSAEAIELAGKIQKDPRLVQLILSESVRVVRSRPGVLIVEHRLGFVMANAGVDQSNVASPDEPQRALLLPIDPDGSAARLRERLWSRFGVPVAVIINDSFGRAWRRGTCSVAIGAAGLPSLMDLRGMPDLFGRELQVSITGHADEIAAAASLVMGQGAEGLPVVIVRGLTWRGTDNTASELVRPAAEDMFR</sequence>
<dbReference type="Pfam" id="PF01996">
    <property type="entry name" value="F420_ligase"/>
    <property type="match status" value="1"/>
</dbReference>
<evidence type="ECO:0000313" key="10">
    <source>
        <dbReference type="Proteomes" id="UP001315278"/>
    </source>
</evidence>
<keyword evidence="1 9" id="KW-0436">Ligase</keyword>
<dbReference type="Gene3D" id="3.90.1660.10">
    <property type="entry name" value="CofE-like domain"/>
    <property type="match status" value="1"/>
</dbReference>
<evidence type="ECO:0000256" key="6">
    <source>
        <dbReference type="ARBA" id="ARBA00023134"/>
    </source>
</evidence>
<dbReference type="GO" id="GO:0052618">
    <property type="term" value="F:coenzyme F420-0:L-glutamate ligase activity"/>
    <property type="evidence" value="ECO:0007669"/>
    <property type="project" value="UniProtKB-EC"/>
</dbReference>
<keyword evidence="6" id="KW-0342">GTP-binding</keyword>
<feature type="domain" description="Coenzyme F420:L-glutamate ligase-like" evidence="8">
    <location>
        <begin position="15"/>
        <end position="234"/>
    </location>
</feature>
<reference evidence="10" key="1">
    <citation type="journal article" date="2021" name="ISME J.">
        <title>Evolutionary origin and ecological implication of a unique nif island in free-living Bradyrhizobium lineages.</title>
        <authorList>
            <person name="Tao J."/>
        </authorList>
    </citation>
    <scope>NUCLEOTIDE SEQUENCE [LARGE SCALE GENOMIC DNA]</scope>
    <source>
        <strain evidence="10">SZCCT0434</strain>
    </source>
</reference>
<dbReference type="EC" id="6.3.2.31" evidence="9"/>
<dbReference type="PANTHER" id="PTHR47917">
    <property type="match status" value="1"/>
</dbReference>
<keyword evidence="10" id="KW-1185">Reference proteome</keyword>
<evidence type="ECO:0000256" key="7">
    <source>
        <dbReference type="ARBA" id="ARBA00023211"/>
    </source>
</evidence>
<evidence type="ECO:0000256" key="3">
    <source>
        <dbReference type="ARBA" id="ARBA00022741"/>
    </source>
</evidence>
<keyword evidence="4" id="KW-0460">Magnesium</keyword>
<dbReference type="Gene3D" id="3.30.1330.100">
    <property type="entry name" value="CofE-like"/>
    <property type="match status" value="1"/>
</dbReference>
<dbReference type="Proteomes" id="UP001315278">
    <property type="component" value="Unassembled WGS sequence"/>
</dbReference>
<accession>A0ABS5FW47</accession>
<dbReference type="NCBIfam" id="TIGR01916">
    <property type="entry name" value="F420_cofE"/>
    <property type="match status" value="1"/>
</dbReference>
<evidence type="ECO:0000259" key="8">
    <source>
        <dbReference type="Pfam" id="PF01996"/>
    </source>
</evidence>
<evidence type="ECO:0000256" key="5">
    <source>
        <dbReference type="ARBA" id="ARBA00022958"/>
    </source>
</evidence>
<dbReference type="InterPro" id="IPR008225">
    <property type="entry name" value="F420-0_g-glutamyl_ligase"/>
</dbReference>
<protein>
    <submittedName>
        <fullName evidence="9">Coenzyme F420-0:L-glutamate ligase</fullName>
        <ecNumber evidence="9">6.3.2.31</ecNumber>
    </submittedName>
</protein>
<comment type="caution">
    <text evidence="9">The sequence shown here is derived from an EMBL/GenBank/DDBJ whole genome shotgun (WGS) entry which is preliminary data.</text>
</comment>
<evidence type="ECO:0000256" key="4">
    <source>
        <dbReference type="ARBA" id="ARBA00022842"/>
    </source>
</evidence>
<organism evidence="9 10">
    <name type="scientific">Bradyrhizobium jicamae</name>
    <dbReference type="NCBI Taxonomy" id="280332"/>
    <lineage>
        <taxon>Bacteria</taxon>
        <taxon>Pseudomonadati</taxon>
        <taxon>Pseudomonadota</taxon>
        <taxon>Alphaproteobacteria</taxon>
        <taxon>Hyphomicrobiales</taxon>
        <taxon>Nitrobacteraceae</taxon>
        <taxon>Bradyrhizobium</taxon>
    </lineage>
</organism>
<dbReference type="RefSeq" id="WP_212495223.1">
    <property type="nucleotide sequence ID" value="NZ_JAFCJH010000070.1"/>
</dbReference>